<dbReference type="Gene3D" id="3.40.50.150">
    <property type="entry name" value="Vaccinia Virus protein VP39"/>
    <property type="match status" value="2"/>
</dbReference>
<evidence type="ECO:0000256" key="4">
    <source>
        <dbReference type="ARBA" id="ARBA00022676"/>
    </source>
</evidence>
<dbReference type="PANTHER" id="PTHR44835:SF1">
    <property type="entry name" value="PROTEIN O-GLCNAC TRANSFERASE"/>
    <property type="match status" value="1"/>
</dbReference>
<keyword evidence="6" id="KW-0677">Repeat</keyword>
<evidence type="ECO:0000259" key="11">
    <source>
        <dbReference type="Pfam" id="PF13844"/>
    </source>
</evidence>
<keyword evidence="5 12" id="KW-0808">Transferase</keyword>
<evidence type="ECO:0000256" key="7">
    <source>
        <dbReference type="ARBA" id="ARBA00022803"/>
    </source>
</evidence>
<evidence type="ECO:0000256" key="9">
    <source>
        <dbReference type="SAM" id="MobiDB-lite"/>
    </source>
</evidence>
<dbReference type="Proteomes" id="UP000317593">
    <property type="component" value="Unassembled WGS sequence"/>
</dbReference>
<evidence type="ECO:0000256" key="2">
    <source>
        <dbReference type="ARBA" id="ARBA00005386"/>
    </source>
</evidence>
<dbReference type="SUPFAM" id="SSF53756">
    <property type="entry name" value="UDP-Glycosyltransferase/glycogen phosphorylase"/>
    <property type="match status" value="1"/>
</dbReference>
<evidence type="ECO:0000256" key="6">
    <source>
        <dbReference type="ARBA" id="ARBA00022737"/>
    </source>
</evidence>
<gene>
    <name evidence="12" type="ORF">SAMN06265218_106127</name>
</gene>
<dbReference type="Pfam" id="PF14559">
    <property type="entry name" value="TPR_19"/>
    <property type="match status" value="2"/>
</dbReference>
<dbReference type="Gene3D" id="1.25.40.10">
    <property type="entry name" value="Tetratricopeptide repeat domain"/>
    <property type="match status" value="1"/>
</dbReference>
<dbReference type="SUPFAM" id="SSF48452">
    <property type="entry name" value="TPR-like"/>
    <property type="match status" value="1"/>
</dbReference>
<keyword evidence="4" id="KW-0328">Glycosyltransferase</keyword>
<dbReference type="EC" id="2.4.1.255" evidence="3"/>
<dbReference type="NCBIfam" id="TIGR01444">
    <property type="entry name" value="fkbM_fam"/>
    <property type="match status" value="2"/>
</dbReference>
<organism evidence="12 13">
    <name type="scientific">Fodinibius sediminis</name>
    <dbReference type="NCBI Taxonomy" id="1214077"/>
    <lineage>
        <taxon>Bacteria</taxon>
        <taxon>Pseudomonadati</taxon>
        <taxon>Balneolota</taxon>
        <taxon>Balneolia</taxon>
        <taxon>Balneolales</taxon>
        <taxon>Balneolaceae</taxon>
        <taxon>Fodinibius</taxon>
    </lineage>
</organism>
<evidence type="ECO:0000256" key="8">
    <source>
        <dbReference type="PROSITE-ProRule" id="PRU00339"/>
    </source>
</evidence>
<proteinExistence type="inferred from homology"/>
<dbReference type="InterPro" id="IPR019734">
    <property type="entry name" value="TPR_rpt"/>
</dbReference>
<feature type="domain" description="Methyltransferase FkbM" evidence="10">
    <location>
        <begin position="1327"/>
        <end position="1464"/>
    </location>
</feature>
<dbReference type="SMART" id="SM00028">
    <property type="entry name" value="TPR"/>
    <property type="match status" value="6"/>
</dbReference>
<dbReference type="InterPro" id="IPR011990">
    <property type="entry name" value="TPR-like_helical_dom_sf"/>
</dbReference>
<name>A0A521CLJ7_9BACT</name>
<dbReference type="Gene3D" id="3.40.50.2000">
    <property type="entry name" value="Glycogen Phosphorylase B"/>
    <property type="match status" value="1"/>
</dbReference>
<feature type="region of interest" description="Disordered" evidence="9">
    <location>
        <begin position="754"/>
        <end position="779"/>
    </location>
</feature>
<keyword evidence="7 8" id="KW-0802">TPR repeat</keyword>
<evidence type="ECO:0000256" key="3">
    <source>
        <dbReference type="ARBA" id="ARBA00011970"/>
    </source>
</evidence>
<accession>A0A521CLJ7</accession>
<feature type="repeat" description="TPR" evidence="8">
    <location>
        <begin position="138"/>
        <end position="171"/>
    </location>
</feature>
<evidence type="ECO:0000256" key="5">
    <source>
        <dbReference type="ARBA" id="ARBA00022679"/>
    </source>
</evidence>
<keyword evidence="13" id="KW-1185">Reference proteome</keyword>
<protein>
    <recommendedName>
        <fullName evidence="3">protein O-GlcNAc transferase</fullName>
        <ecNumber evidence="3">2.4.1.255</ecNumber>
    </recommendedName>
</protein>
<sequence length="1502" mass="169697">MESQLNRIQSLLEHPDTKPNEALMLLTPLTGEDHTPWPVLFYIGIAYIHKRAFKTALRWLQKALCESSDKARIYHAISICHYNLRSFEEAETYSRRALENEDLYKAWVHLGSVYRAQAKLREALTCYQEAVNIEPNNVELAHKIAEIYRDQGQLDKALELFQYSIEQHPDNHISRAAIAQLLIEKKRFGEAEEHLELIIAEKPESIPAQSTFADLYRQKGDYPKALKLCRDLLEEHPGNANVRQNYALCLQEVGQLDEAERHYLQALQDEPDQYQCLSSYLMCIHYNPERSRKEIFNAHKLWDQHFAPENQPKRPIPQNIDPDKKIRIGLISGGLKMHPVGWMITPGLENLPADQFEIYCYTTNNKFDWITQRLHRRADKWQSVIGYNDEIIAGMIRDDEIDILVELSGHAADNRLRTIAMEPAPVIVKWVGGLFNTTGLQAVDYLITDQYESPAGEEAFYTEKLVRMPDDYICYLPPDYVPKIEPLPALENDFITFGCFNNPSKVNPDILGRWASIMKSVPRSRLLLKSKQYETKTLRERIIKPLESAGIAADRVTFRGESNHKDHLSHYNQVDIALDPWPYSGGLTTCEALYMGVPVVTKPGPTFAGRHSATHLTNAGFADWVTDSWDEYVETAVNLAKDQKHLTRLRQSMREQVENAPLCNGRRFGAHLSIALREMWRQWVDGYENNIENWQAHIDVETLSEQEINEYAALTKVEEATNKTEHKESDKSVEADVVKQQQITTDHETKAWNSNMNSISTDQGIKNSITPNKEDNDDRPEVFKIETKDGVTVCTPPDLELLTPYVLLEQEQWFEPELDFIRDYLQPGMRVVDAGAGFGAYALPMAKIAGDTGAVYAFEPASETASYLEKSKLVNNFDQLEVNRRGLGAETGPAMLHHAHTPELNAIDEEGDEGVSLTTLDAWWTFAGQPAVDLVKLDINGMETEALQGGQQLLEADRPLLLLSLGQGAESLRDLHQSIHSLNYELFEYIPGLSLLADHEAGEKVDPYLMNLVAVPLEKRQQLEQEGWIYKKDTPGEEAVETSWKELLGAFPWTTGLLDHWEQQLAPNQQGEYAHALNLLSTAEQIEIDSETRPTAASQKGSLMLAAARKLVKLYNEGNTTPAVALTLARVMAQLGKRNQAVEIMDDLMERMDTEDSTLLDVHLPFFLPLPDQDQAEIETTFSQWLTVRIAEAWVLLREPTGYLGGKQTLQMLEALEDNPETLTITRATIRLRKNNLNDPALDTDHNRWFWDPLKEKTADSATANSDYRVPSEIINVKVNFNNGGDTASVTIRIPEKEVFRLKNIFEDDEYALPEGLSIKDNGVIIDIGANVGAFAIYASQWNKNAVIHCFEPNPQVTPLLELNTQDLHNVTRNYIALGDSDGTIALSQHPINTGQSSTSHPIKGGSKVDVSVRHSGAAVLEKGVTHIDVLKIDTEGAEVAILRGLKDLLAATKVVMLEYHSEDERREIDRLLSGFQLYAADVQKLWGIGTVKYVNKKLLTS</sequence>
<evidence type="ECO:0000259" key="10">
    <source>
        <dbReference type="Pfam" id="PF05050"/>
    </source>
</evidence>
<dbReference type="Pfam" id="PF13844">
    <property type="entry name" value="Glyco_transf_41"/>
    <property type="match status" value="2"/>
</dbReference>
<dbReference type="InterPro" id="IPR051939">
    <property type="entry name" value="Glycosyltr_41/O-GlcNAc_trsf"/>
</dbReference>
<dbReference type="InterPro" id="IPR013105">
    <property type="entry name" value="TPR_2"/>
</dbReference>
<dbReference type="GO" id="GO:0032259">
    <property type="term" value="P:methylation"/>
    <property type="evidence" value="ECO:0007669"/>
    <property type="project" value="UniProtKB-KW"/>
</dbReference>
<dbReference type="InterPro" id="IPR006342">
    <property type="entry name" value="FkbM_mtfrase"/>
</dbReference>
<dbReference type="EMBL" id="FXTH01000006">
    <property type="protein sequence ID" value="SMO59621.1"/>
    <property type="molecule type" value="Genomic_DNA"/>
</dbReference>
<feature type="domain" description="O-GlcNAc transferase C-terminal" evidence="11">
    <location>
        <begin position="320"/>
        <end position="472"/>
    </location>
</feature>
<dbReference type="Gene3D" id="3.40.50.11380">
    <property type="match status" value="1"/>
</dbReference>
<dbReference type="OrthoDB" id="9812600at2"/>
<dbReference type="Pfam" id="PF05050">
    <property type="entry name" value="Methyltransf_21"/>
    <property type="match status" value="2"/>
</dbReference>
<feature type="domain" description="O-GlcNAc transferase C-terminal" evidence="11">
    <location>
        <begin position="490"/>
        <end position="670"/>
    </location>
</feature>
<evidence type="ECO:0000256" key="1">
    <source>
        <dbReference type="ARBA" id="ARBA00004922"/>
    </source>
</evidence>
<evidence type="ECO:0000313" key="12">
    <source>
        <dbReference type="EMBL" id="SMO59621.1"/>
    </source>
</evidence>
<dbReference type="GO" id="GO:0097363">
    <property type="term" value="F:protein O-acetylglucosaminyltransferase activity"/>
    <property type="evidence" value="ECO:0007669"/>
    <property type="project" value="UniProtKB-EC"/>
</dbReference>
<dbReference type="PROSITE" id="PS50005">
    <property type="entry name" value="TPR"/>
    <property type="match status" value="3"/>
</dbReference>
<comment type="pathway">
    <text evidence="1">Protein modification; protein glycosylation.</text>
</comment>
<dbReference type="GO" id="GO:0008168">
    <property type="term" value="F:methyltransferase activity"/>
    <property type="evidence" value="ECO:0007669"/>
    <property type="project" value="UniProtKB-KW"/>
</dbReference>
<dbReference type="PROSITE" id="PS50293">
    <property type="entry name" value="TPR_REGION"/>
    <property type="match status" value="1"/>
</dbReference>
<keyword evidence="12" id="KW-0489">Methyltransferase</keyword>
<feature type="compositionally biased region" description="Polar residues" evidence="9">
    <location>
        <begin position="754"/>
        <end position="771"/>
    </location>
</feature>
<dbReference type="RefSeq" id="WP_142714119.1">
    <property type="nucleotide sequence ID" value="NZ_FXTH01000006.1"/>
</dbReference>
<comment type="similarity">
    <text evidence="2">Belongs to the glycosyltransferase 41 family. O-GlcNAc transferase subfamily.</text>
</comment>
<dbReference type="InterPro" id="IPR029489">
    <property type="entry name" value="OGT/SEC/SPY_C"/>
</dbReference>
<feature type="repeat" description="TPR" evidence="8">
    <location>
        <begin position="240"/>
        <end position="273"/>
    </location>
</feature>
<dbReference type="InterPro" id="IPR029063">
    <property type="entry name" value="SAM-dependent_MTases_sf"/>
</dbReference>
<feature type="domain" description="Methyltransferase FkbM" evidence="10">
    <location>
        <begin position="833"/>
        <end position="985"/>
    </location>
</feature>
<feature type="repeat" description="TPR" evidence="8">
    <location>
        <begin position="104"/>
        <end position="137"/>
    </location>
</feature>
<dbReference type="PANTHER" id="PTHR44835">
    <property type="entry name" value="UDP-N-ACETYLGLUCOSAMINE--PEPTIDE N-ACETYLGLUCOSAMINYLTRANSFERASE SPINDLY-RELATED"/>
    <property type="match status" value="1"/>
</dbReference>
<dbReference type="Pfam" id="PF07719">
    <property type="entry name" value="TPR_2"/>
    <property type="match status" value="1"/>
</dbReference>
<reference evidence="12 13" key="1">
    <citation type="submission" date="2017-05" db="EMBL/GenBank/DDBJ databases">
        <authorList>
            <person name="Varghese N."/>
            <person name="Submissions S."/>
        </authorList>
    </citation>
    <scope>NUCLEOTIDE SEQUENCE [LARGE SCALE GENOMIC DNA]</scope>
    <source>
        <strain evidence="12 13">DSM 21194</strain>
    </source>
</reference>
<dbReference type="SUPFAM" id="SSF53335">
    <property type="entry name" value="S-adenosyl-L-methionine-dependent methyltransferases"/>
    <property type="match status" value="2"/>
</dbReference>
<evidence type="ECO:0000313" key="13">
    <source>
        <dbReference type="Proteomes" id="UP000317593"/>
    </source>
</evidence>